<keyword evidence="5 7" id="KW-1133">Transmembrane helix</keyword>
<feature type="transmembrane region" description="Helical" evidence="7">
    <location>
        <begin position="83"/>
        <end position="102"/>
    </location>
</feature>
<feature type="transmembrane region" description="Helical" evidence="7">
    <location>
        <begin position="203"/>
        <end position="222"/>
    </location>
</feature>
<feature type="transmembrane region" description="Helical" evidence="7">
    <location>
        <begin position="407"/>
        <end position="424"/>
    </location>
</feature>
<dbReference type="GO" id="GO:0022857">
    <property type="term" value="F:transmembrane transporter activity"/>
    <property type="evidence" value="ECO:0007669"/>
    <property type="project" value="InterPro"/>
</dbReference>
<keyword evidence="6 7" id="KW-0472">Membrane</keyword>
<dbReference type="SUPFAM" id="SSF103473">
    <property type="entry name" value="MFS general substrate transporter"/>
    <property type="match status" value="1"/>
</dbReference>
<dbReference type="PROSITE" id="PS50850">
    <property type="entry name" value="MFS"/>
    <property type="match status" value="1"/>
</dbReference>
<feature type="transmembrane region" description="Helical" evidence="7">
    <location>
        <begin position="304"/>
        <end position="328"/>
    </location>
</feature>
<dbReference type="Pfam" id="PF07690">
    <property type="entry name" value="MFS_1"/>
    <property type="match status" value="1"/>
</dbReference>
<feature type="transmembrane region" description="Helical" evidence="7">
    <location>
        <begin position="141"/>
        <end position="163"/>
    </location>
</feature>
<dbReference type="RefSeq" id="WP_163820006.1">
    <property type="nucleotide sequence ID" value="NZ_JAAGOB010000010.1"/>
</dbReference>
<feature type="transmembrane region" description="Helical" evidence="7">
    <location>
        <begin position="15"/>
        <end position="41"/>
    </location>
</feature>
<sequence length="514" mass="53074">MSETTSPTRAGRREWLGLAVLTLPALLASMDLSVLFMAAPWLSADLRPSGSQLLWTMDIYGFLMAGLLISMGTLGDRIGRRRLLIAGALAFGAASVMAAYSTSAEMLILARALLGIGGATLAPSTLALIRSMFHDAGQRRAAVGVWTASFSAGFPLGAIIGGLLVERFWWGSVFLINIPVMVLLLVLAPVVVPESRNPHARGFDLPGAGLSIAAVLAVIWGLKKLAENGWQVTALAAVVAGLVIGYVFVRRQRVGTDPLIDVRLFRRSAFSASIGANLAIVLASAGLGMLVVQHMQLVLGYRPFTAALWMLPMVGVMMAGITLSTLLVRWIRPGVIVGAGLAFGAVGFGLLSRLAADDSIAFLMTGYSILGLGMGLAMALAVNLVVATAPPENAGAAAAISETGSEFGGALGIALLGSVATAVYQSDMRTALPPGLPPDTADAASATLGGAVAVAERLPDVLSDDVLISAFDGFTRSVNVAAVVGASLLAVAAVVVTIALWSVRIEDMDQPPHA</sequence>
<keyword evidence="3" id="KW-1003">Cell membrane</keyword>
<evidence type="ECO:0000256" key="2">
    <source>
        <dbReference type="ARBA" id="ARBA00022448"/>
    </source>
</evidence>
<keyword evidence="10" id="KW-1185">Reference proteome</keyword>
<feature type="transmembrane region" description="Helical" evidence="7">
    <location>
        <begin position="480"/>
        <end position="503"/>
    </location>
</feature>
<dbReference type="InterPro" id="IPR011701">
    <property type="entry name" value="MFS"/>
</dbReference>
<reference evidence="9 10" key="1">
    <citation type="submission" date="2020-02" db="EMBL/GenBank/DDBJ databases">
        <authorList>
            <person name="Li X.-J."/>
            <person name="Feng X.-M."/>
        </authorList>
    </citation>
    <scope>NUCLEOTIDE SEQUENCE [LARGE SCALE GENOMIC DNA]</scope>
    <source>
        <strain evidence="9 10">CGMCC 4.7225</strain>
    </source>
</reference>
<feature type="transmembrane region" description="Helical" evidence="7">
    <location>
        <begin position="53"/>
        <end position="71"/>
    </location>
</feature>
<dbReference type="GO" id="GO:0005886">
    <property type="term" value="C:plasma membrane"/>
    <property type="evidence" value="ECO:0007669"/>
    <property type="project" value="UniProtKB-SubCell"/>
</dbReference>
<dbReference type="Gene3D" id="1.20.1250.20">
    <property type="entry name" value="MFS general substrate transporter like domains"/>
    <property type="match status" value="1"/>
</dbReference>
<accession>A0A6N9YQ92</accession>
<evidence type="ECO:0000259" key="8">
    <source>
        <dbReference type="PROSITE" id="PS50850"/>
    </source>
</evidence>
<evidence type="ECO:0000256" key="3">
    <source>
        <dbReference type="ARBA" id="ARBA00022475"/>
    </source>
</evidence>
<comment type="caution">
    <text evidence="9">The sequence shown here is derived from an EMBL/GenBank/DDBJ whole genome shotgun (WGS) entry which is preliminary data.</text>
</comment>
<keyword evidence="2" id="KW-0813">Transport</keyword>
<evidence type="ECO:0000256" key="6">
    <source>
        <dbReference type="ARBA" id="ARBA00023136"/>
    </source>
</evidence>
<evidence type="ECO:0000313" key="10">
    <source>
        <dbReference type="Proteomes" id="UP000469185"/>
    </source>
</evidence>
<dbReference type="PANTHER" id="PTHR42718:SF47">
    <property type="entry name" value="METHYL VIOLOGEN RESISTANCE PROTEIN SMVA"/>
    <property type="match status" value="1"/>
</dbReference>
<evidence type="ECO:0000313" key="9">
    <source>
        <dbReference type="EMBL" id="NED97221.1"/>
    </source>
</evidence>
<dbReference type="EMBL" id="JAAGOB010000010">
    <property type="protein sequence ID" value="NED97221.1"/>
    <property type="molecule type" value="Genomic_DNA"/>
</dbReference>
<feature type="transmembrane region" description="Helical" evidence="7">
    <location>
        <begin position="360"/>
        <end position="386"/>
    </location>
</feature>
<organism evidence="9 10">
    <name type="scientific">Phytoactinopolyspora alkaliphila</name>
    <dbReference type="NCBI Taxonomy" id="1783498"/>
    <lineage>
        <taxon>Bacteria</taxon>
        <taxon>Bacillati</taxon>
        <taxon>Actinomycetota</taxon>
        <taxon>Actinomycetes</taxon>
        <taxon>Jiangellales</taxon>
        <taxon>Jiangellaceae</taxon>
        <taxon>Phytoactinopolyspora</taxon>
    </lineage>
</organism>
<dbReference type="PANTHER" id="PTHR42718">
    <property type="entry name" value="MAJOR FACILITATOR SUPERFAMILY MULTIDRUG TRANSPORTER MFSC"/>
    <property type="match status" value="1"/>
</dbReference>
<feature type="transmembrane region" description="Helical" evidence="7">
    <location>
        <begin position="228"/>
        <end position="249"/>
    </location>
</feature>
<evidence type="ECO:0000256" key="5">
    <source>
        <dbReference type="ARBA" id="ARBA00022989"/>
    </source>
</evidence>
<evidence type="ECO:0000256" key="7">
    <source>
        <dbReference type="SAM" id="Phobius"/>
    </source>
</evidence>
<feature type="transmembrane region" description="Helical" evidence="7">
    <location>
        <begin position="108"/>
        <end position="129"/>
    </location>
</feature>
<gene>
    <name evidence="9" type="ORF">G1H11_18135</name>
</gene>
<comment type="subcellular location">
    <subcellularLocation>
        <location evidence="1">Cell membrane</location>
        <topology evidence="1">Multi-pass membrane protein</topology>
    </subcellularLocation>
</comment>
<evidence type="ECO:0000256" key="4">
    <source>
        <dbReference type="ARBA" id="ARBA00022692"/>
    </source>
</evidence>
<dbReference type="Proteomes" id="UP000469185">
    <property type="component" value="Unassembled WGS sequence"/>
</dbReference>
<feature type="domain" description="Major facilitator superfamily (MFS) profile" evidence="8">
    <location>
        <begin position="17"/>
        <end position="504"/>
    </location>
</feature>
<dbReference type="InterPro" id="IPR020846">
    <property type="entry name" value="MFS_dom"/>
</dbReference>
<name>A0A6N9YQ92_9ACTN</name>
<dbReference type="CDD" id="cd17321">
    <property type="entry name" value="MFS_MMR_MDR_like"/>
    <property type="match status" value="1"/>
</dbReference>
<feature type="transmembrane region" description="Helical" evidence="7">
    <location>
        <begin position="335"/>
        <end position="354"/>
    </location>
</feature>
<feature type="transmembrane region" description="Helical" evidence="7">
    <location>
        <begin position="270"/>
        <end position="292"/>
    </location>
</feature>
<keyword evidence="4 7" id="KW-0812">Transmembrane</keyword>
<dbReference type="InterPro" id="IPR036259">
    <property type="entry name" value="MFS_trans_sf"/>
</dbReference>
<feature type="transmembrane region" description="Helical" evidence="7">
    <location>
        <begin position="169"/>
        <end position="191"/>
    </location>
</feature>
<evidence type="ECO:0000256" key="1">
    <source>
        <dbReference type="ARBA" id="ARBA00004651"/>
    </source>
</evidence>
<protein>
    <submittedName>
        <fullName evidence="9">MFS transporter</fullName>
    </submittedName>
</protein>
<proteinExistence type="predicted"/>
<dbReference type="AlphaFoldDB" id="A0A6N9YQ92"/>